<evidence type="ECO:0000313" key="2">
    <source>
        <dbReference type="EMBL" id="KIZ03151.1"/>
    </source>
</evidence>
<dbReference type="RefSeq" id="XP_013902170.1">
    <property type="nucleotide sequence ID" value="XM_014046716.1"/>
</dbReference>
<feature type="compositionally biased region" description="Low complexity" evidence="1">
    <location>
        <begin position="13"/>
        <end position="28"/>
    </location>
</feature>
<dbReference type="AlphaFoldDB" id="A0A0D2NCX1"/>
<gene>
    <name evidence="2" type="ORF">MNEG_4805</name>
</gene>
<dbReference type="GeneID" id="25737682"/>
<protein>
    <submittedName>
        <fullName evidence="2">Uncharacterized protein</fullName>
    </submittedName>
</protein>
<dbReference type="KEGG" id="mng:MNEG_4805"/>
<feature type="non-terminal residue" evidence="2">
    <location>
        <position position="56"/>
    </location>
</feature>
<sequence>MYIRAHQRPGLPSPGRSSLQQQLQQRSLLWRKPIPQQRRRPGPAALRHASTAAYSH</sequence>
<dbReference type="EMBL" id="KK100904">
    <property type="protein sequence ID" value="KIZ03151.1"/>
    <property type="molecule type" value="Genomic_DNA"/>
</dbReference>
<reference evidence="2 3" key="1">
    <citation type="journal article" date="2013" name="BMC Genomics">
        <title>Reconstruction of the lipid metabolism for the microalga Monoraphidium neglectum from its genome sequence reveals characteristics suitable for biofuel production.</title>
        <authorList>
            <person name="Bogen C."/>
            <person name="Al-Dilaimi A."/>
            <person name="Albersmeier A."/>
            <person name="Wichmann J."/>
            <person name="Grundmann M."/>
            <person name="Rupp O."/>
            <person name="Lauersen K.J."/>
            <person name="Blifernez-Klassen O."/>
            <person name="Kalinowski J."/>
            <person name="Goesmann A."/>
            <person name="Mussgnug J.H."/>
            <person name="Kruse O."/>
        </authorList>
    </citation>
    <scope>NUCLEOTIDE SEQUENCE [LARGE SCALE GENOMIC DNA]</scope>
    <source>
        <strain evidence="2 3">SAG 48.87</strain>
    </source>
</reference>
<keyword evidence="3" id="KW-1185">Reference proteome</keyword>
<evidence type="ECO:0000256" key="1">
    <source>
        <dbReference type="SAM" id="MobiDB-lite"/>
    </source>
</evidence>
<accession>A0A0D2NCX1</accession>
<evidence type="ECO:0000313" key="3">
    <source>
        <dbReference type="Proteomes" id="UP000054498"/>
    </source>
</evidence>
<proteinExistence type="predicted"/>
<dbReference type="Proteomes" id="UP000054498">
    <property type="component" value="Unassembled WGS sequence"/>
</dbReference>
<feature type="region of interest" description="Disordered" evidence="1">
    <location>
        <begin position="1"/>
        <end position="56"/>
    </location>
</feature>
<organism evidence="2 3">
    <name type="scientific">Monoraphidium neglectum</name>
    <dbReference type="NCBI Taxonomy" id="145388"/>
    <lineage>
        <taxon>Eukaryota</taxon>
        <taxon>Viridiplantae</taxon>
        <taxon>Chlorophyta</taxon>
        <taxon>core chlorophytes</taxon>
        <taxon>Chlorophyceae</taxon>
        <taxon>CS clade</taxon>
        <taxon>Sphaeropleales</taxon>
        <taxon>Selenastraceae</taxon>
        <taxon>Monoraphidium</taxon>
    </lineage>
</organism>
<name>A0A0D2NCX1_9CHLO</name>